<proteinExistence type="inferred from homology"/>
<dbReference type="Pfam" id="PF00893">
    <property type="entry name" value="Multi_Drug_Res"/>
    <property type="match status" value="1"/>
</dbReference>
<evidence type="ECO:0000256" key="5">
    <source>
        <dbReference type="ARBA" id="ARBA00022989"/>
    </source>
</evidence>
<name>A0A7Y7IXK3_9PROT</name>
<reference evidence="10 11" key="1">
    <citation type="submission" date="2020-06" db="EMBL/GenBank/DDBJ databases">
        <title>Description of novel acetic acid bacteria.</title>
        <authorList>
            <person name="Sombolestani A."/>
        </authorList>
    </citation>
    <scope>NUCLEOTIDE SEQUENCE [LARGE SCALE GENOMIC DNA]</scope>
    <source>
        <strain evidence="10 11">LMG 31431</strain>
    </source>
</reference>
<dbReference type="InterPro" id="IPR045324">
    <property type="entry name" value="Small_multidrug_res"/>
</dbReference>
<organism evidence="10 11">
    <name type="scientific">Nguyenibacter vanlangensis</name>
    <dbReference type="NCBI Taxonomy" id="1216886"/>
    <lineage>
        <taxon>Bacteria</taxon>
        <taxon>Pseudomonadati</taxon>
        <taxon>Pseudomonadota</taxon>
        <taxon>Alphaproteobacteria</taxon>
        <taxon>Acetobacterales</taxon>
        <taxon>Acetobacteraceae</taxon>
        <taxon>Nguyenibacter</taxon>
    </lineage>
</organism>
<evidence type="ECO:0000256" key="7">
    <source>
        <dbReference type="ARBA" id="ARBA00038032"/>
    </source>
</evidence>
<comment type="subcellular location">
    <subcellularLocation>
        <location evidence="1 8">Cell membrane</location>
        <topology evidence="1 8">Multi-pass membrane protein</topology>
    </subcellularLocation>
</comment>
<dbReference type="GO" id="GO:0015220">
    <property type="term" value="F:choline transmembrane transporter activity"/>
    <property type="evidence" value="ECO:0007669"/>
    <property type="project" value="TreeGrafter"/>
</dbReference>
<evidence type="ECO:0000256" key="4">
    <source>
        <dbReference type="ARBA" id="ARBA00022692"/>
    </source>
</evidence>
<dbReference type="SUPFAM" id="SSF103481">
    <property type="entry name" value="Multidrug resistance efflux transporter EmrE"/>
    <property type="match status" value="1"/>
</dbReference>
<dbReference type="EMBL" id="JABXXP010000360">
    <property type="protein sequence ID" value="NVN12186.1"/>
    <property type="molecule type" value="Genomic_DNA"/>
</dbReference>
<feature type="transmembrane region" description="Helical" evidence="9">
    <location>
        <begin position="33"/>
        <end position="51"/>
    </location>
</feature>
<dbReference type="RefSeq" id="WP_176640811.1">
    <property type="nucleotide sequence ID" value="NZ_JABXXP010000360.1"/>
</dbReference>
<evidence type="ECO:0000256" key="2">
    <source>
        <dbReference type="ARBA" id="ARBA00022448"/>
    </source>
</evidence>
<keyword evidence="4 8" id="KW-0812">Transmembrane</keyword>
<comment type="caution">
    <text evidence="10">The sequence shown here is derived from an EMBL/GenBank/DDBJ whole genome shotgun (WGS) entry which is preliminary data.</text>
</comment>
<dbReference type="InterPro" id="IPR037185">
    <property type="entry name" value="EmrE-like"/>
</dbReference>
<evidence type="ECO:0000313" key="10">
    <source>
        <dbReference type="EMBL" id="NVN12186.1"/>
    </source>
</evidence>
<keyword evidence="2" id="KW-0813">Transport</keyword>
<accession>A0A7Y7IXK3</accession>
<dbReference type="GO" id="GO:0015297">
    <property type="term" value="F:antiporter activity"/>
    <property type="evidence" value="ECO:0007669"/>
    <property type="project" value="TreeGrafter"/>
</dbReference>
<dbReference type="GO" id="GO:0005886">
    <property type="term" value="C:plasma membrane"/>
    <property type="evidence" value="ECO:0007669"/>
    <property type="project" value="UniProtKB-SubCell"/>
</dbReference>
<evidence type="ECO:0000313" key="11">
    <source>
        <dbReference type="Proteomes" id="UP000534870"/>
    </source>
</evidence>
<evidence type="ECO:0000256" key="9">
    <source>
        <dbReference type="SAM" id="Phobius"/>
    </source>
</evidence>
<gene>
    <name evidence="10" type="ORF">HUK84_13825</name>
</gene>
<comment type="similarity">
    <text evidence="7 8">Belongs to the drug/metabolite transporter (DMT) superfamily. Small multidrug resistance (SMR) (TC 2.A.7.1) family.</text>
</comment>
<evidence type="ECO:0000256" key="8">
    <source>
        <dbReference type="RuleBase" id="RU003942"/>
    </source>
</evidence>
<evidence type="ECO:0000256" key="3">
    <source>
        <dbReference type="ARBA" id="ARBA00022475"/>
    </source>
</evidence>
<feature type="transmembrane region" description="Helical" evidence="9">
    <location>
        <begin position="58"/>
        <end position="79"/>
    </location>
</feature>
<dbReference type="GO" id="GO:0015199">
    <property type="term" value="F:amino-acid betaine transmembrane transporter activity"/>
    <property type="evidence" value="ECO:0007669"/>
    <property type="project" value="TreeGrafter"/>
</dbReference>
<feature type="transmembrane region" description="Helical" evidence="9">
    <location>
        <begin position="85"/>
        <end position="104"/>
    </location>
</feature>
<dbReference type="AlphaFoldDB" id="A0A7Y7IXK3"/>
<sequence length="110" mass="11752">MNSYLFLAGAIIAEVIATSLLKLSDGFSRPLPTALMLGLYGVAFFLLSLTLRTMPTGIVYAVWSGAGIVLISVINRIWLKQYLDGPAIVGMVLIVLGVAIINLFSRTAGH</sequence>
<keyword evidence="6 9" id="KW-0472">Membrane</keyword>
<evidence type="ECO:0000256" key="1">
    <source>
        <dbReference type="ARBA" id="ARBA00004651"/>
    </source>
</evidence>
<dbReference type="GO" id="GO:0031460">
    <property type="term" value="P:glycine betaine transport"/>
    <property type="evidence" value="ECO:0007669"/>
    <property type="project" value="TreeGrafter"/>
</dbReference>
<keyword evidence="3" id="KW-1003">Cell membrane</keyword>
<dbReference type="Proteomes" id="UP000534870">
    <property type="component" value="Unassembled WGS sequence"/>
</dbReference>
<dbReference type="InterPro" id="IPR000390">
    <property type="entry name" value="Small_drug/metabolite_transptr"/>
</dbReference>
<dbReference type="PANTHER" id="PTHR30561:SF1">
    <property type="entry name" value="MULTIDRUG TRANSPORTER EMRE"/>
    <property type="match status" value="1"/>
</dbReference>
<dbReference type="GO" id="GO:1990961">
    <property type="term" value="P:xenobiotic detoxification by transmembrane export across the plasma membrane"/>
    <property type="evidence" value="ECO:0007669"/>
    <property type="project" value="UniProtKB-ARBA"/>
</dbReference>
<dbReference type="FunFam" id="1.10.3730.20:FF:000001">
    <property type="entry name" value="Quaternary ammonium compound resistance transporter SugE"/>
    <property type="match status" value="1"/>
</dbReference>
<dbReference type="PANTHER" id="PTHR30561">
    <property type="entry name" value="SMR FAMILY PROTON-DEPENDENT DRUG EFFLUX TRANSPORTER SUGE"/>
    <property type="match status" value="1"/>
</dbReference>
<dbReference type="Gene3D" id="1.10.3730.20">
    <property type="match status" value="1"/>
</dbReference>
<protein>
    <submittedName>
        <fullName evidence="10">QacE family quaternary ammonium compound efflux SMR transporter</fullName>
    </submittedName>
</protein>
<keyword evidence="5 9" id="KW-1133">Transmembrane helix</keyword>
<evidence type="ECO:0000256" key="6">
    <source>
        <dbReference type="ARBA" id="ARBA00023136"/>
    </source>
</evidence>